<evidence type="ECO:0000313" key="2">
    <source>
        <dbReference type="EMBL" id="KAF0760151.1"/>
    </source>
</evidence>
<dbReference type="Proteomes" id="UP000478052">
    <property type="component" value="Unassembled WGS sequence"/>
</dbReference>
<feature type="non-terminal residue" evidence="2">
    <location>
        <position position="84"/>
    </location>
</feature>
<accession>A0A6G0YQV2</accession>
<dbReference type="AlphaFoldDB" id="A0A6G0YQV2"/>
<keyword evidence="1" id="KW-0812">Transmembrane</keyword>
<protein>
    <submittedName>
        <fullName evidence="2">Uncharacterized protein</fullName>
    </submittedName>
</protein>
<keyword evidence="1" id="KW-1133">Transmembrane helix</keyword>
<organism evidence="2 3">
    <name type="scientific">Aphis craccivora</name>
    <name type="common">Cowpea aphid</name>
    <dbReference type="NCBI Taxonomy" id="307492"/>
    <lineage>
        <taxon>Eukaryota</taxon>
        <taxon>Metazoa</taxon>
        <taxon>Ecdysozoa</taxon>
        <taxon>Arthropoda</taxon>
        <taxon>Hexapoda</taxon>
        <taxon>Insecta</taxon>
        <taxon>Pterygota</taxon>
        <taxon>Neoptera</taxon>
        <taxon>Paraneoptera</taxon>
        <taxon>Hemiptera</taxon>
        <taxon>Sternorrhyncha</taxon>
        <taxon>Aphidomorpha</taxon>
        <taxon>Aphidoidea</taxon>
        <taxon>Aphididae</taxon>
        <taxon>Aphidini</taxon>
        <taxon>Aphis</taxon>
        <taxon>Aphis</taxon>
    </lineage>
</organism>
<name>A0A6G0YQV2_APHCR</name>
<comment type="caution">
    <text evidence="2">The sequence shown here is derived from an EMBL/GenBank/DDBJ whole genome shotgun (WGS) entry which is preliminary data.</text>
</comment>
<keyword evidence="3" id="KW-1185">Reference proteome</keyword>
<evidence type="ECO:0000313" key="3">
    <source>
        <dbReference type="Proteomes" id="UP000478052"/>
    </source>
</evidence>
<evidence type="ECO:0000256" key="1">
    <source>
        <dbReference type="SAM" id="Phobius"/>
    </source>
</evidence>
<feature type="transmembrane region" description="Helical" evidence="1">
    <location>
        <begin position="33"/>
        <end position="55"/>
    </location>
</feature>
<gene>
    <name evidence="2" type="ORF">FWK35_00014364</name>
</gene>
<dbReference type="EMBL" id="VUJU01002773">
    <property type="protein sequence ID" value="KAF0760151.1"/>
    <property type="molecule type" value="Genomic_DNA"/>
</dbReference>
<dbReference type="OrthoDB" id="6593530at2759"/>
<sequence length="84" mass="9452">MLYLLLLLISLYGYSLRFLSIVTMAEIKYKFEAVMIVSGAFMLLTVYDLPVASYFKVFPTNCHSTVVAFGLPNMLHVWPAGSHS</sequence>
<keyword evidence="1" id="KW-0472">Membrane</keyword>
<proteinExistence type="predicted"/>
<reference evidence="2 3" key="1">
    <citation type="submission" date="2019-08" db="EMBL/GenBank/DDBJ databases">
        <title>Whole genome of Aphis craccivora.</title>
        <authorList>
            <person name="Voronova N.V."/>
            <person name="Shulinski R.S."/>
            <person name="Bandarenka Y.V."/>
            <person name="Zhorov D.G."/>
            <person name="Warner D."/>
        </authorList>
    </citation>
    <scope>NUCLEOTIDE SEQUENCE [LARGE SCALE GENOMIC DNA]</scope>
    <source>
        <strain evidence="2">180601</strain>
        <tissue evidence="2">Whole Body</tissue>
    </source>
</reference>